<dbReference type="InterPro" id="IPR018170">
    <property type="entry name" value="Aldo/ket_reductase_CS"/>
</dbReference>
<evidence type="ECO:0000256" key="3">
    <source>
        <dbReference type="PIRSR" id="PIRSR000097-3"/>
    </source>
</evidence>
<evidence type="ECO:0000256" key="2">
    <source>
        <dbReference type="PIRSR" id="PIRSR000097-1"/>
    </source>
</evidence>
<sequence length="256" mass="28120">MAVPTSFQLNTGAHMPAVGLGTWQSKPGEVEAAVSYALQNGYKLVDTAYCYANEAEVGVGIKAALDAGVKREDIFVVSKVWPTYLTRIDLALERSCKALGVDYIDAFLVYSKAWLEELVNNCTVVPAINQIELHPALPQQDVIDFCKQHGIHVMAYSPLGSTANSHFQIKPIAHLAEKKGVSPATILLSYHTARGTTVLPKSVTPARIKANLDIVHLDDEEMQLLRDYGEELTREGKLHRVIFPPFKSSFGFPDKA</sequence>
<dbReference type="EMBL" id="LGSR01000006">
    <property type="protein sequence ID" value="KOS21814.1"/>
    <property type="molecule type" value="Genomic_DNA"/>
</dbReference>
<name>A0A0M8N6P9_ESCWE</name>
<gene>
    <name evidence="5" type="ORF">ESCO_001565</name>
</gene>
<evidence type="ECO:0000256" key="1">
    <source>
        <dbReference type="ARBA" id="ARBA00023002"/>
    </source>
</evidence>
<protein>
    <submittedName>
        <fullName evidence="5">D-galacturonate reductase</fullName>
    </submittedName>
</protein>
<dbReference type="SUPFAM" id="SSF51430">
    <property type="entry name" value="NAD(P)-linked oxidoreductase"/>
    <property type="match status" value="1"/>
</dbReference>
<feature type="domain" description="NADP-dependent oxidoreductase" evidence="4">
    <location>
        <begin position="18"/>
        <end position="108"/>
    </location>
</feature>
<keyword evidence="1" id="KW-0560">Oxidoreductase</keyword>
<dbReference type="PRINTS" id="PR00069">
    <property type="entry name" value="ALDKETRDTASE"/>
</dbReference>
<organism evidence="5 6">
    <name type="scientific">Escovopsis weberi</name>
    <dbReference type="NCBI Taxonomy" id="150374"/>
    <lineage>
        <taxon>Eukaryota</taxon>
        <taxon>Fungi</taxon>
        <taxon>Dikarya</taxon>
        <taxon>Ascomycota</taxon>
        <taxon>Pezizomycotina</taxon>
        <taxon>Sordariomycetes</taxon>
        <taxon>Hypocreomycetidae</taxon>
        <taxon>Hypocreales</taxon>
        <taxon>Hypocreaceae</taxon>
        <taxon>Escovopsis</taxon>
    </lineage>
</organism>
<evidence type="ECO:0000259" key="4">
    <source>
        <dbReference type="Pfam" id="PF00248"/>
    </source>
</evidence>
<feature type="active site" description="Proton donor" evidence="2">
    <location>
        <position position="51"/>
    </location>
</feature>
<evidence type="ECO:0000313" key="6">
    <source>
        <dbReference type="Proteomes" id="UP000053831"/>
    </source>
</evidence>
<dbReference type="InterPro" id="IPR020471">
    <property type="entry name" value="AKR"/>
</dbReference>
<dbReference type="PIRSF" id="PIRSF000097">
    <property type="entry name" value="AKR"/>
    <property type="match status" value="1"/>
</dbReference>
<dbReference type="PROSITE" id="PS00063">
    <property type="entry name" value="ALDOKETO_REDUCTASE_3"/>
    <property type="match status" value="1"/>
</dbReference>
<accession>A0A0M8N6P9</accession>
<dbReference type="InterPro" id="IPR023210">
    <property type="entry name" value="NADP_OxRdtase_dom"/>
</dbReference>
<dbReference type="OrthoDB" id="416253at2759"/>
<proteinExistence type="predicted"/>
<dbReference type="STRING" id="150374.A0A0M8N6P9"/>
<dbReference type="AlphaFoldDB" id="A0A0M8N6P9"/>
<dbReference type="Gene3D" id="3.20.20.100">
    <property type="entry name" value="NADP-dependent oxidoreductase domain"/>
    <property type="match status" value="2"/>
</dbReference>
<comment type="caution">
    <text evidence="5">The sequence shown here is derived from an EMBL/GenBank/DDBJ whole genome shotgun (WGS) entry which is preliminary data.</text>
</comment>
<evidence type="ECO:0000313" key="5">
    <source>
        <dbReference type="EMBL" id="KOS21814.1"/>
    </source>
</evidence>
<keyword evidence="6" id="KW-1185">Reference proteome</keyword>
<dbReference type="Pfam" id="PF00248">
    <property type="entry name" value="Aldo_ket_red"/>
    <property type="match status" value="2"/>
</dbReference>
<dbReference type="InterPro" id="IPR036812">
    <property type="entry name" value="NAD(P)_OxRdtase_dom_sf"/>
</dbReference>
<feature type="site" description="Lowers pKa of active site Tyr" evidence="3">
    <location>
        <position position="79"/>
    </location>
</feature>
<reference evidence="5 6" key="1">
    <citation type="submission" date="2015-07" db="EMBL/GenBank/DDBJ databases">
        <title>The genome of the fungus Escovopsis weberi, a specialized disease agent of ant agriculture.</title>
        <authorList>
            <person name="de Man T.J."/>
            <person name="Stajich J.E."/>
            <person name="Kubicek C.P."/>
            <person name="Chenthamara K."/>
            <person name="Atanasova L."/>
            <person name="Druzhinina I.S."/>
            <person name="Birnbaum S."/>
            <person name="Barribeau S.M."/>
            <person name="Teiling C."/>
            <person name="Suen G."/>
            <person name="Currie C."/>
            <person name="Gerardo N.M."/>
        </authorList>
    </citation>
    <scope>NUCLEOTIDE SEQUENCE [LARGE SCALE GENOMIC DNA]</scope>
</reference>
<dbReference type="PANTHER" id="PTHR11732">
    <property type="entry name" value="ALDO/KETO REDUCTASE"/>
    <property type="match status" value="1"/>
</dbReference>
<dbReference type="Proteomes" id="UP000053831">
    <property type="component" value="Unassembled WGS sequence"/>
</dbReference>
<dbReference type="GO" id="GO:0016491">
    <property type="term" value="F:oxidoreductase activity"/>
    <property type="evidence" value="ECO:0007669"/>
    <property type="project" value="UniProtKB-KW"/>
</dbReference>
<feature type="domain" description="NADP-dependent oxidoreductase" evidence="4">
    <location>
        <begin position="123"/>
        <end position="226"/>
    </location>
</feature>